<keyword evidence="6" id="KW-0539">Nucleus</keyword>
<feature type="compositionally biased region" description="Polar residues" evidence="7">
    <location>
        <begin position="145"/>
        <end position="171"/>
    </location>
</feature>
<accession>A0A0F4YLG8</accession>
<evidence type="ECO:0000313" key="9">
    <source>
        <dbReference type="Proteomes" id="UP000053958"/>
    </source>
</evidence>
<dbReference type="GO" id="GO:0005737">
    <property type="term" value="C:cytoplasm"/>
    <property type="evidence" value="ECO:0007669"/>
    <property type="project" value="UniProtKB-SubCell"/>
</dbReference>
<protein>
    <recommendedName>
        <fullName evidence="10">Alb1-domain-containing protein</fullName>
    </recommendedName>
</protein>
<evidence type="ECO:0000256" key="1">
    <source>
        <dbReference type="ARBA" id="ARBA00004123"/>
    </source>
</evidence>
<comment type="caution">
    <text evidence="8">The sequence shown here is derived from an EMBL/GenBank/DDBJ whole genome shotgun (WGS) entry which is preliminary data.</text>
</comment>
<dbReference type="InterPro" id="IPR022784">
    <property type="entry name" value="Ribosome_bgen_Alb1"/>
</dbReference>
<evidence type="ECO:0000256" key="4">
    <source>
        <dbReference type="ARBA" id="ARBA00022490"/>
    </source>
</evidence>
<dbReference type="PANTHER" id="PTHR28280">
    <property type="entry name" value="SHUTTLING PRE-60S FACTOR ECM1"/>
    <property type="match status" value="1"/>
</dbReference>
<comment type="subcellular location">
    <subcellularLocation>
        <location evidence="2">Cytoplasm</location>
    </subcellularLocation>
    <subcellularLocation>
        <location evidence="1">Nucleus</location>
    </subcellularLocation>
</comment>
<dbReference type="EMBL" id="LASV01000454">
    <property type="protein sequence ID" value="KKA18453.1"/>
    <property type="molecule type" value="Genomic_DNA"/>
</dbReference>
<dbReference type="Pfam" id="PF09135">
    <property type="entry name" value="Alb1"/>
    <property type="match status" value="1"/>
</dbReference>
<feature type="compositionally biased region" description="Acidic residues" evidence="7">
    <location>
        <begin position="131"/>
        <end position="144"/>
    </location>
</feature>
<keyword evidence="4" id="KW-0963">Cytoplasm</keyword>
<dbReference type="PANTHER" id="PTHR28280:SF1">
    <property type="entry name" value="SHUTTLING PRE-60S FACTOR ECM1"/>
    <property type="match status" value="1"/>
</dbReference>
<dbReference type="AlphaFoldDB" id="A0A0F4YLG8"/>
<feature type="region of interest" description="Disordered" evidence="7">
    <location>
        <begin position="122"/>
        <end position="188"/>
    </location>
</feature>
<name>A0A0F4YLG8_RASE3</name>
<dbReference type="GO" id="GO:0000055">
    <property type="term" value="P:ribosomal large subunit export from nucleus"/>
    <property type="evidence" value="ECO:0007669"/>
    <property type="project" value="TreeGrafter"/>
</dbReference>
<dbReference type="OrthoDB" id="5304887at2759"/>
<dbReference type="RefSeq" id="XP_013325065.1">
    <property type="nucleotide sequence ID" value="XM_013469611.1"/>
</dbReference>
<evidence type="ECO:0008006" key="10">
    <source>
        <dbReference type="Google" id="ProtNLM"/>
    </source>
</evidence>
<feature type="compositionally biased region" description="Acidic residues" evidence="7">
    <location>
        <begin position="179"/>
        <end position="188"/>
    </location>
</feature>
<evidence type="ECO:0000256" key="7">
    <source>
        <dbReference type="SAM" id="MobiDB-lite"/>
    </source>
</evidence>
<evidence type="ECO:0000256" key="2">
    <source>
        <dbReference type="ARBA" id="ARBA00004496"/>
    </source>
</evidence>
<dbReference type="Proteomes" id="UP000053958">
    <property type="component" value="Unassembled WGS sequence"/>
</dbReference>
<dbReference type="InterPro" id="IPR053278">
    <property type="entry name" value="Pre-60S_factor_ECM1"/>
</dbReference>
<keyword evidence="3" id="KW-0813">Transport</keyword>
<feature type="region of interest" description="Disordered" evidence="7">
    <location>
        <begin position="1"/>
        <end position="83"/>
    </location>
</feature>
<evidence type="ECO:0000256" key="5">
    <source>
        <dbReference type="ARBA" id="ARBA00022517"/>
    </source>
</evidence>
<proteinExistence type="predicted"/>
<keyword evidence="9" id="KW-1185">Reference proteome</keyword>
<evidence type="ECO:0000256" key="3">
    <source>
        <dbReference type="ARBA" id="ARBA00022448"/>
    </source>
</evidence>
<evidence type="ECO:0000313" key="8">
    <source>
        <dbReference type="EMBL" id="KKA18453.1"/>
    </source>
</evidence>
<dbReference type="GO" id="GO:0005730">
    <property type="term" value="C:nucleolus"/>
    <property type="evidence" value="ECO:0007669"/>
    <property type="project" value="TreeGrafter"/>
</dbReference>
<gene>
    <name evidence="8" type="ORF">T310_7594</name>
</gene>
<feature type="compositionally biased region" description="Basic residues" evidence="7">
    <location>
        <begin position="1"/>
        <end position="21"/>
    </location>
</feature>
<evidence type="ECO:0000256" key="6">
    <source>
        <dbReference type="ARBA" id="ARBA00023242"/>
    </source>
</evidence>
<dbReference type="GO" id="GO:0030687">
    <property type="term" value="C:preribosome, large subunit precursor"/>
    <property type="evidence" value="ECO:0007669"/>
    <property type="project" value="TreeGrafter"/>
</dbReference>
<dbReference type="GeneID" id="25319865"/>
<reference evidence="8 9" key="1">
    <citation type="submission" date="2015-04" db="EMBL/GenBank/DDBJ databases">
        <authorList>
            <person name="Heijne W.H."/>
            <person name="Fedorova N.D."/>
            <person name="Nierman W.C."/>
            <person name="Vollebregt A.W."/>
            <person name="Zhao Z."/>
            <person name="Wu L."/>
            <person name="Kumar M."/>
            <person name="Stam H."/>
            <person name="van den Berg M.A."/>
            <person name="Pel H.J."/>
        </authorList>
    </citation>
    <scope>NUCLEOTIDE SEQUENCE [LARGE SCALE GENOMIC DNA]</scope>
    <source>
        <strain evidence="8 9">CBS 393.64</strain>
    </source>
</reference>
<sequence length="188" mass="20724">MAKTPKLKNKQPKSIHSRAARRAASPSDEVDKSLTSLPRAETAIPKPPSVLAAQANAGVSKKKAKSKPKTRAQRRRQQKGIERAEIVMDQLEKKVAKSVGKAKKIKERKINWDEINRKQLKATKHHQEAMEGADADDAMVDDDQPMTSTAPEKSLPVSTNAPAVSYNQVADNQVADEPKEVDEEDEIT</sequence>
<feature type="compositionally biased region" description="Basic residues" evidence="7">
    <location>
        <begin position="60"/>
        <end position="78"/>
    </location>
</feature>
<keyword evidence="5" id="KW-0690">Ribosome biogenesis</keyword>
<organism evidence="8 9">
    <name type="scientific">Rasamsonia emersonii (strain ATCC 16479 / CBS 393.64 / IMI 116815)</name>
    <dbReference type="NCBI Taxonomy" id="1408163"/>
    <lineage>
        <taxon>Eukaryota</taxon>
        <taxon>Fungi</taxon>
        <taxon>Dikarya</taxon>
        <taxon>Ascomycota</taxon>
        <taxon>Pezizomycotina</taxon>
        <taxon>Eurotiomycetes</taxon>
        <taxon>Eurotiomycetidae</taxon>
        <taxon>Eurotiales</taxon>
        <taxon>Trichocomaceae</taxon>
        <taxon>Rasamsonia</taxon>
    </lineage>
</organism>